<sequence length="436" mass="48439">MLAKHSSNYIHAPYWQAAIAPKKTEALINRRDLPDRADTVIIGGGYTGISAAITLARAGQKVVVFEADAFGNGASSRNGGMLGPSFSKLGENGLERQYGREQVHATIRESLSAFNWLVNFIRDEQIDCDLQICGRFRGASHPAHYAGLIEQASEIAKIVDFPAIEISRAQQGEEVGSNAYYGGVVYPTDGAVHPAKLFQGLCEIAKRDGALLYDHSPVRQVIKNNSQFIVSIDDKKITADHVIIATNGYTGGPFGKFKRRLIPIRSAMIATEELPESVIRSISPKLRCHGSTERLSVYYRPSPDGKRILFGGRSLGYGDCPQIYHKYLQNFMTRLFPQLSNAKLDYVWSGKIAYTFDHVPHIGVMDGMHYAMGYCGSGVGRANYFGRKIAQKVLDQAEGYTIFEEFPFKTRPFYTGHPWFLPAIMKWHSLADRLGF</sequence>
<dbReference type="Proteomes" id="UP000219068">
    <property type="component" value="Unassembled WGS sequence"/>
</dbReference>
<feature type="domain" description="FAD dependent oxidoreductase" evidence="2">
    <location>
        <begin position="38"/>
        <end position="391"/>
    </location>
</feature>
<dbReference type="PANTHER" id="PTHR13847:SF281">
    <property type="entry name" value="FAD DEPENDENT OXIDOREDUCTASE DOMAIN-CONTAINING PROTEIN"/>
    <property type="match status" value="1"/>
</dbReference>
<dbReference type="PANTHER" id="PTHR13847">
    <property type="entry name" value="SARCOSINE DEHYDROGENASE-RELATED"/>
    <property type="match status" value="1"/>
</dbReference>
<evidence type="ECO:0000256" key="1">
    <source>
        <dbReference type="ARBA" id="ARBA00023002"/>
    </source>
</evidence>
<dbReference type="RefSeq" id="WP_097052981.1">
    <property type="nucleotide sequence ID" value="NZ_OBMM01000006.1"/>
</dbReference>
<keyword evidence="1" id="KW-0560">Oxidoreductase</keyword>
<dbReference type="SUPFAM" id="SSF51905">
    <property type="entry name" value="FAD/NAD(P)-binding domain"/>
    <property type="match status" value="1"/>
</dbReference>
<reference evidence="3 4" key="1">
    <citation type="submission" date="2017-08" db="EMBL/GenBank/DDBJ databases">
        <authorList>
            <person name="de Groot N.N."/>
        </authorList>
    </citation>
    <scope>NUCLEOTIDE SEQUENCE [LARGE SCALE GENOMIC DNA]</scope>
    <source>
        <strain evidence="3 4">USBA 78</strain>
    </source>
</reference>
<dbReference type="Pfam" id="PF01266">
    <property type="entry name" value="DAO"/>
    <property type="match status" value="1"/>
</dbReference>
<evidence type="ECO:0000259" key="2">
    <source>
        <dbReference type="Pfam" id="PF01266"/>
    </source>
</evidence>
<evidence type="ECO:0000313" key="3">
    <source>
        <dbReference type="EMBL" id="SOC27893.1"/>
    </source>
</evidence>
<dbReference type="AlphaFoldDB" id="A0A285TUT6"/>
<evidence type="ECO:0000313" key="4">
    <source>
        <dbReference type="Proteomes" id="UP000219068"/>
    </source>
</evidence>
<dbReference type="Gene3D" id="3.50.50.60">
    <property type="entry name" value="FAD/NAD(P)-binding domain"/>
    <property type="match status" value="1"/>
</dbReference>
<dbReference type="Gene3D" id="3.30.9.10">
    <property type="entry name" value="D-Amino Acid Oxidase, subunit A, domain 2"/>
    <property type="match status" value="1"/>
</dbReference>
<dbReference type="GO" id="GO:0005737">
    <property type="term" value="C:cytoplasm"/>
    <property type="evidence" value="ECO:0007669"/>
    <property type="project" value="TreeGrafter"/>
</dbReference>
<proteinExistence type="predicted"/>
<dbReference type="InterPro" id="IPR006076">
    <property type="entry name" value="FAD-dep_OxRdtase"/>
</dbReference>
<name>A0A285TUT6_9PROT</name>
<accession>A0A285TUT6</accession>
<dbReference type="InterPro" id="IPR036188">
    <property type="entry name" value="FAD/NAD-bd_sf"/>
</dbReference>
<organism evidence="3 4">
    <name type="scientific">Thalassospira xiamenensis</name>
    <dbReference type="NCBI Taxonomy" id="220697"/>
    <lineage>
        <taxon>Bacteria</taxon>
        <taxon>Pseudomonadati</taxon>
        <taxon>Pseudomonadota</taxon>
        <taxon>Alphaproteobacteria</taxon>
        <taxon>Rhodospirillales</taxon>
        <taxon>Thalassospiraceae</taxon>
        <taxon>Thalassospira</taxon>
    </lineage>
</organism>
<dbReference type="EMBL" id="OBMM01000006">
    <property type="protein sequence ID" value="SOC27893.1"/>
    <property type="molecule type" value="Genomic_DNA"/>
</dbReference>
<gene>
    <name evidence="3" type="ORF">SAMN05428964_1067</name>
</gene>
<protein>
    <submittedName>
        <fullName evidence="3">Glycine/D-amino acid oxidase</fullName>
    </submittedName>
</protein>
<dbReference type="GO" id="GO:0016491">
    <property type="term" value="F:oxidoreductase activity"/>
    <property type="evidence" value="ECO:0007669"/>
    <property type="project" value="UniProtKB-KW"/>
</dbReference>